<dbReference type="SMART" id="SM00744">
    <property type="entry name" value="RINGv"/>
    <property type="match status" value="1"/>
</dbReference>
<evidence type="ECO:0000256" key="2">
    <source>
        <dbReference type="ARBA" id="ARBA00022771"/>
    </source>
</evidence>
<keyword evidence="8" id="KW-1185">Reference proteome</keyword>
<keyword evidence="1" id="KW-0479">Metal-binding</keyword>
<feature type="transmembrane region" description="Helical" evidence="5">
    <location>
        <begin position="445"/>
        <end position="467"/>
    </location>
</feature>
<evidence type="ECO:0000256" key="5">
    <source>
        <dbReference type="SAM" id="Phobius"/>
    </source>
</evidence>
<dbReference type="PROSITE" id="PS51292">
    <property type="entry name" value="ZF_RING_CH"/>
    <property type="match status" value="1"/>
</dbReference>
<keyword evidence="5" id="KW-0472">Membrane</keyword>
<feature type="transmembrane region" description="Helical" evidence="5">
    <location>
        <begin position="570"/>
        <end position="590"/>
    </location>
</feature>
<evidence type="ECO:0000256" key="4">
    <source>
        <dbReference type="SAM" id="MobiDB-lite"/>
    </source>
</evidence>
<keyword evidence="3" id="KW-0862">Zinc</keyword>
<organism evidence="7 8">
    <name type="scientific">Angomonas deanei</name>
    <dbReference type="NCBI Taxonomy" id="59799"/>
    <lineage>
        <taxon>Eukaryota</taxon>
        <taxon>Discoba</taxon>
        <taxon>Euglenozoa</taxon>
        <taxon>Kinetoplastea</taxon>
        <taxon>Metakinetoplastina</taxon>
        <taxon>Trypanosomatida</taxon>
        <taxon>Trypanosomatidae</taxon>
        <taxon>Strigomonadinae</taxon>
        <taxon>Angomonas</taxon>
    </lineage>
</organism>
<keyword evidence="2" id="KW-0863">Zinc-finger</keyword>
<feature type="transmembrane region" description="Helical" evidence="5">
    <location>
        <begin position="757"/>
        <end position="776"/>
    </location>
</feature>
<feature type="transmembrane region" description="Helical" evidence="5">
    <location>
        <begin position="146"/>
        <end position="167"/>
    </location>
</feature>
<dbReference type="EMBL" id="LR877155">
    <property type="protein sequence ID" value="CAD2218523.1"/>
    <property type="molecule type" value="Genomic_DNA"/>
</dbReference>
<keyword evidence="5" id="KW-1133">Transmembrane helix</keyword>
<evidence type="ECO:0000256" key="1">
    <source>
        <dbReference type="ARBA" id="ARBA00022723"/>
    </source>
</evidence>
<proteinExistence type="predicted"/>
<name>A0A7G2CIR8_9TRYP</name>
<evidence type="ECO:0000259" key="6">
    <source>
        <dbReference type="PROSITE" id="PS51292"/>
    </source>
</evidence>
<feature type="transmembrane region" description="Helical" evidence="5">
    <location>
        <begin position="179"/>
        <end position="202"/>
    </location>
</feature>
<dbReference type="Pfam" id="PF12906">
    <property type="entry name" value="RINGv"/>
    <property type="match status" value="1"/>
</dbReference>
<sequence>MSADHDDEWVTDEEEELQEEEEEESVDSSEERVCWICRGAVGDSGSSCYCGCRGSLSIVHDDCIRDWVLGRQVRPVCASCRLPFKVVYLDSEGRRVMAPQAILADRRTRDRFIRTQFALPALAKLGFLGVAILVKDLMTPFCFGATFYLISYLCTATSTTVVTPSSVFSRWNGMNCTVFGALFLLALKVVLARSWSGWIVFWKIFSPTIFTEHNHYSCTYRDNKDSTNNTNINRIQRKNLSATDLIFFNPNITFYKEYILKYKNVHHLYEWVVYVVFGALHVNYTYNNLYKIEGSSSAPYQMLQNQFVTEEDNEEENANFQAMDPFLSAMNRTDNSGVDEEEHRSYFFYDLESLPSYAFFDQLMTECGPHYHKKFVLNIRNSVEKNENPNNNDDHDERRVPKKRDWYSTLFDLHDDMPPLKTNIVEYILFQLASLRLSLLLPKNYLQLVCLWCREGFLWPAFLSLFYNLCIKKFLCGLLLRPMVVLFGRLWAWGALNTSINRWKVIGYLLLAVCCVDVLVSVVRQYRRPTGKKPEKKKKEKKVRDATYYETFRYRSVFSRRRTFRLRHVFLYYVLYILEFMTFTMVLQLLQGMTIGYSLSPYVFPYRSLPRPSPEFTFLGTIWYYLSDYVNFGVTYWTPLWVVFFYALGVVVSSVIVLVDSMMCSVCAPLSDVFFIRSLCINFEDAIEIEREVSRDEEAEEDPVKKVINRRIRFLNNDTETETPYDEIADHYKCYRLMLTQVSEFNWKFAFHYMKSFGLTLCVAFLFFSLPLHLLVRMHNKTPHGWETEIAKHQYFKDMNELFWPVEKAEWSAKYHRISQLESVHDVSYYTSMKLGFPLWSVKGTWDETLNSAAGHSSPPNLYRNGVSLRVWVLWQKVNFLTEVFYFNREKTRLRGRQDKIESHLTYYPPNTVHAFGGDLIGREQPWKGWWSAAKRLGTEFLVHFTYDLGNYVIKFITSGPRRRYYQDKLLSVKLNRNKTARDIERLMTLHADVVRGGNITDEERKTQMMVLRTLDWLNQLAEVNAFQYEEYNYTQWANRIGSFVDTAGVSTEEETMLTGAIANLIHGRDRPFPPHQDVGCPFAINNTRHITVDDFYYLLVTHSFLYRMTHADSEKVNIYNGQNHNENNQLVNYHSLAGMFIIHFTPYDDTSKIYDYLFVLIRGGLLRYPIVFNTIFQNYFVVILLVSLCFSLSYFPVRFTLTKALYLFLRHVLVLRMFPSMEPYFFTDECVTRTEEFLETVRKKNINENGERVPENENGFLDIILENGPKVDQFPEIMIPLSRVHSSRLVRLENAEQWVRPNLFHLKKMIIAVSLLLATMTLVWGPALVVTYYITLPMFDQSNLLIALLLSYNLFFLLWGCRRFVLVFLISTFSVFIPLLWVAVTVVEELSMVMESYAMTMKDIVMGITTLRHRRRVEPYSKVELEIVKTKLP</sequence>
<feature type="transmembrane region" description="Helical" evidence="5">
    <location>
        <begin position="1311"/>
        <end position="1336"/>
    </location>
</feature>
<evidence type="ECO:0000313" key="8">
    <source>
        <dbReference type="Proteomes" id="UP000515908"/>
    </source>
</evidence>
<feature type="transmembrane region" description="Helical" evidence="5">
    <location>
        <begin position="474"/>
        <end position="493"/>
    </location>
</feature>
<dbReference type="GO" id="GO:0008270">
    <property type="term" value="F:zinc ion binding"/>
    <property type="evidence" value="ECO:0007669"/>
    <property type="project" value="UniProtKB-KW"/>
</dbReference>
<dbReference type="InterPro" id="IPR013083">
    <property type="entry name" value="Znf_RING/FYVE/PHD"/>
</dbReference>
<dbReference type="PANTHER" id="PTHR20893:SF2">
    <property type="entry name" value="LD08641P"/>
    <property type="match status" value="1"/>
</dbReference>
<dbReference type="Gene3D" id="3.30.40.10">
    <property type="entry name" value="Zinc/RING finger domain, C3HC4 (zinc finger)"/>
    <property type="match status" value="1"/>
</dbReference>
<feature type="transmembrane region" description="Helical" evidence="5">
    <location>
        <begin position="636"/>
        <end position="659"/>
    </location>
</feature>
<keyword evidence="5" id="KW-0812">Transmembrane</keyword>
<protein>
    <submittedName>
        <fullName evidence="7">RING-variant domain containing protein, putative</fullName>
    </submittedName>
</protein>
<evidence type="ECO:0000256" key="3">
    <source>
        <dbReference type="ARBA" id="ARBA00022833"/>
    </source>
</evidence>
<reference evidence="7 8" key="1">
    <citation type="submission" date="2020-08" db="EMBL/GenBank/DDBJ databases">
        <authorList>
            <person name="Newling K."/>
            <person name="Davey J."/>
            <person name="Forrester S."/>
        </authorList>
    </citation>
    <scope>NUCLEOTIDE SEQUENCE [LARGE SCALE GENOMIC DNA]</scope>
    <source>
        <strain evidence="8">Crithidia deanei Carvalho (ATCC PRA-265)</strain>
    </source>
</reference>
<dbReference type="InterPro" id="IPR011016">
    <property type="entry name" value="Znf_RING-CH"/>
</dbReference>
<feature type="domain" description="RING-CH-type" evidence="6">
    <location>
        <begin position="26"/>
        <end position="87"/>
    </location>
</feature>
<feature type="transmembrane region" description="Helical" evidence="5">
    <location>
        <begin position="1342"/>
        <end position="1360"/>
    </location>
</feature>
<feature type="transmembrane region" description="Helical" evidence="5">
    <location>
        <begin position="1180"/>
        <end position="1202"/>
    </location>
</feature>
<dbReference type="Proteomes" id="UP000515908">
    <property type="component" value="Chromosome 11"/>
</dbReference>
<dbReference type="PANTHER" id="PTHR20893">
    <property type="entry name" value="LD08641P"/>
    <property type="match status" value="1"/>
</dbReference>
<feature type="region of interest" description="Disordered" evidence="4">
    <location>
        <begin position="1"/>
        <end position="27"/>
    </location>
</feature>
<dbReference type="VEuPathDB" id="TriTrypDB:ADEAN_000601200"/>
<dbReference type="SUPFAM" id="SSF57850">
    <property type="entry name" value="RING/U-box"/>
    <property type="match status" value="1"/>
</dbReference>
<evidence type="ECO:0000313" key="7">
    <source>
        <dbReference type="EMBL" id="CAD2218523.1"/>
    </source>
</evidence>
<feature type="transmembrane region" description="Helical" evidence="5">
    <location>
        <begin position="117"/>
        <end position="134"/>
    </location>
</feature>
<feature type="transmembrane region" description="Helical" evidence="5">
    <location>
        <begin position="1367"/>
        <end position="1388"/>
    </location>
</feature>
<feature type="transmembrane region" description="Helical" evidence="5">
    <location>
        <begin position="505"/>
        <end position="523"/>
    </location>
</feature>
<accession>A0A7G2CIR8</accession>
<gene>
    <name evidence="7" type="ORF">ADEAN_000601200</name>
</gene>